<dbReference type="GO" id="GO:0009435">
    <property type="term" value="P:NAD+ biosynthetic process"/>
    <property type="evidence" value="ECO:0007669"/>
    <property type="project" value="InterPro"/>
</dbReference>
<dbReference type="AlphaFoldDB" id="A0A6S6TY00"/>
<gene>
    <name evidence="1" type="ORF">HELGO_WM25351</name>
</gene>
<accession>A0A6S6TY00</accession>
<sequence>MKIFEHEYIESEKFYEVKSIEEITSTPANALLQLKQLSVSLALAKHCQLNSLRYALEIESIEDAIFANLLGATYVLSNKELAKELMPIAQHYLFDTQVLGYINADEIEEMARAGVDGVFIRQGTF</sequence>
<protein>
    <recommendedName>
        <fullName evidence="2">Indole-3-glycerol-phosphate synthase</fullName>
    </recommendedName>
</protein>
<dbReference type="EMBL" id="CACVAP010000096">
    <property type="protein sequence ID" value="CAA6821203.1"/>
    <property type="molecule type" value="Genomic_DNA"/>
</dbReference>
<proteinExistence type="predicted"/>
<organism evidence="1">
    <name type="scientific">uncultured Sulfurovum sp</name>
    <dbReference type="NCBI Taxonomy" id="269237"/>
    <lineage>
        <taxon>Bacteria</taxon>
        <taxon>Pseudomonadati</taxon>
        <taxon>Campylobacterota</taxon>
        <taxon>Epsilonproteobacteria</taxon>
        <taxon>Campylobacterales</taxon>
        <taxon>Sulfurovaceae</taxon>
        <taxon>Sulfurovum</taxon>
        <taxon>environmental samples</taxon>
    </lineage>
</organism>
<dbReference type="SUPFAM" id="SSF51690">
    <property type="entry name" value="Nicotinate/Quinolinate PRTase C-terminal domain-like"/>
    <property type="match status" value="1"/>
</dbReference>
<evidence type="ECO:0000313" key="1">
    <source>
        <dbReference type="EMBL" id="CAA6821203.1"/>
    </source>
</evidence>
<reference evidence="1" key="1">
    <citation type="submission" date="2020-01" db="EMBL/GenBank/DDBJ databases">
        <authorList>
            <person name="Meier V. D."/>
            <person name="Meier V D."/>
        </authorList>
    </citation>
    <scope>NUCLEOTIDE SEQUENCE</scope>
    <source>
        <strain evidence="1">HLG_WM_MAG_06</strain>
    </source>
</reference>
<dbReference type="InterPro" id="IPR036068">
    <property type="entry name" value="Nicotinate_pribotase-like_C"/>
</dbReference>
<evidence type="ECO:0008006" key="2">
    <source>
        <dbReference type="Google" id="ProtNLM"/>
    </source>
</evidence>
<name>A0A6S6TY00_9BACT</name>